<feature type="signal peptide" evidence="1">
    <location>
        <begin position="1"/>
        <end position="27"/>
    </location>
</feature>
<comment type="caution">
    <text evidence="2">The sequence shown here is derived from an EMBL/GenBank/DDBJ whole genome shotgun (WGS) entry which is preliminary data.</text>
</comment>
<feature type="chain" id="PRO_5041634048" evidence="1">
    <location>
        <begin position="28"/>
        <end position="412"/>
    </location>
</feature>
<sequence length="412" mass="46035">MIKRKMSLLLSAVVVASGVGMATPAFAANAPKQLPAISYIAPEHTIATDNVPFTFALEAANYEGDVQYRIFVQKDGGKWTELTDGYTEAVNAKVPYIPQIKKNLSAGKYKASVWVKRAEVKEGTHKNSLGSYDTYYVKNFSIGTAKSLENRVNLNDLGIKDTYKVGEKVTLKAKDGYKYKLHIYDPSAKVRRDGWKIDETYETGDATSYTFTKPGKYLVDVWGMTNKSSDAAKAQGYDGWKLKVVTVEENKEEDVKAKLEEVSDGVTAFDRYVKVSLNVSDPENYKVTVNGNDLEYFKEGKYFDGTVAVTETDSAKIKEQIEKGIKVTKIGEKVEVPSYKVEEVSDGVTSFDRYVKVTLDTKTPEKFEVEVCGTKLEYYKEGKFFDGTVAVTETDKDKIEKQIKDNVKVVVK</sequence>
<proteinExistence type="predicted"/>
<dbReference type="RefSeq" id="WP_039250151.1">
    <property type="nucleotide sequence ID" value="NZ_JDRX01000018.1"/>
</dbReference>
<protein>
    <submittedName>
        <fullName evidence="2">Uncharacterized protein</fullName>
    </submittedName>
</protein>
<evidence type="ECO:0000313" key="3">
    <source>
        <dbReference type="Proteomes" id="UP000030016"/>
    </source>
</evidence>
<keyword evidence="1" id="KW-0732">Signal</keyword>
<dbReference type="AlphaFoldDB" id="A0AA89CN20"/>
<evidence type="ECO:0000256" key="1">
    <source>
        <dbReference type="SAM" id="SignalP"/>
    </source>
</evidence>
<name>A0AA89CN20_CLONO</name>
<dbReference type="Proteomes" id="UP000030016">
    <property type="component" value="Unassembled WGS sequence"/>
</dbReference>
<dbReference type="EMBL" id="JDRX01000018">
    <property type="protein sequence ID" value="KGN01657.1"/>
    <property type="molecule type" value="Genomic_DNA"/>
</dbReference>
<gene>
    <name evidence="2" type="ORF">Z969_07925</name>
</gene>
<reference evidence="2 3" key="1">
    <citation type="submission" date="2014-01" db="EMBL/GenBank/DDBJ databases">
        <title>Plasmidome dynamics in the species complex Clostridium novyi sensu lato converts strains of independent lineages into distinctly different pathogens.</title>
        <authorList>
            <person name="Skarin H."/>
            <person name="Segerman B."/>
        </authorList>
    </citation>
    <scope>NUCLEOTIDE SEQUENCE [LARGE SCALE GENOMIC DNA]</scope>
    <source>
        <strain evidence="2 3">4570</strain>
    </source>
</reference>
<evidence type="ECO:0000313" key="2">
    <source>
        <dbReference type="EMBL" id="KGN01657.1"/>
    </source>
</evidence>
<organism evidence="2 3">
    <name type="scientific">Clostridium novyi A str. 4570</name>
    <dbReference type="NCBI Taxonomy" id="1444290"/>
    <lineage>
        <taxon>Bacteria</taxon>
        <taxon>Bacillati</taxon>
        <taxon>Bacillota</taxon>
        <taxon>Clostridia</taxon>
        <taxon>Eubacteriales</taxon>
        <taxon>Clostridiaceae</taxon>
        <taxon>Clostridium</taxon>
    </lineage>
</organism>
<accession>A0AA89CN20</accession>